<sequence>ARWPDRIGHVHLKNFWTQDPAAGWDRHKPDFWKTSRFCDLAEGNVGFDVGAALAGVAEAGYEGWIAVEEDHPRRDIVAVVNDNREFLRKLGY</sequence>
<dbReference type="EMBL" id="BARS01013960">
    <property type="protein sequence ID" value="GAF88576.1"/>
    <property type="molecule type" value="Genomic_DNA"/>
</dbReference>
<dbReference type="SUPFAM" id="SSF51658">
    <property type="entry name" value="Xylose isomerase-like"/>
    <property type="match status" value="1"/>
</dbReference>
<evidence type="ECO:0008006" key="2">
    <source>
        <dbReference type="Google" id="ProtNLM"/>
    </source>
</evidence>
<organism evidence="1">
    <name type="scientific">marine sediment metagenome</name>
    <dbReference type="NCBI Taxonomy" id="412755"/>
    <lineage>
        <taxon>unclassified sequences</taxon>
        <taxon>metagenomes</taxon>
        <taxon>ecological metagenomes</taxon>
    </lineage>
</organism>
<dbReference type="AlphaFoldDB" id="X0TMT6"/>
<feature type="non-terminal residue" evidence="1">
    <location>
        <position position="1"/>
    </location>
</feature>
<reference evidence="1" key="1">
    <citation type="journal article" date="2014" name="Front. Microbiol.">
        <title>High frequency of phylogenetically diverse reductive dehalogenase-homologous genes in deep subseafloor sedimentary metagenomes.</title>
        <authorList>
            <person name="Kawai M."/>
            <person name="Futagami T."/>
            <person name="Toyoda A."/>
            <person name="Takaki Y."/>
            <person name="Nishi S."/>
            <person name="Hori S."/>
            <person name="Arai W."/>
            <person name="Tsubouchi T."/>
            <person name="Morono Y."/>
            <person name="Uchiyama I."/>
            <person name="Ito T."/>
            <person name="Fujiyama A."/>
            <person name="Inagaki F."/>
            <person name="Takami H."/>
        </authorList>
    </citation>
    <scope>NUCLEOTIDE SEQUENCE</scope>
    <source>
        <strain evidence="1">Expedition CK06-06</strain>
    </source>
</reference>
<comment type="caution">
    <text evidence="1">The sequence shown here is derived from an EMBL/GenBank/DDBJ whole genome shotgun (WGS) entry which is preliminary data.</text>
</comment>
<accession>X0TMT6</accession>
<protein>
    <recommendedName>
        <fullName evidence="2">Xylose isomerase-like TIM barrel domain-containing protein</fullName>
    </recommendedName>
</protein>
<name>X0TMT6_9ZZZZ</name>
<gene>
    <name evidence="1" type="ORF">S01H1_23881</name>
</gene>
<dbReference type="InterPro" id="IPR036237">
    <property type="entry name" value="Xyl_isomerase-like_sf"/>
</dbReference>
<proteinExistence type="predicted"/>
<dbReference type="Gene3D" id="3.20.20.150">
    <property type="entry name" value="Divalent-metal-dependent TIM barrel enzymes"/>
    <property type="match status" value="1"/>
</dbReference>
<evidence type="ECO:0000313" key="1">
    <source>
        <dbReference type="EMBL" id="GAF88576.1"/>
    </source>
</evidence>